<dbReference type="PANTHER" id="PTHR39323">
    <property type="entry name" value="BLR1149 PROTEIN"/>
    <property type="match status" value="1"/>
</dbReference>
<dbReference type="PIRSF" id="PIRSF000887">
    <property type="entry name" value="Pesterase_MJ0037"/>
    <property type="match status" value="1"/>
</dbReference>
<dbReference type="SUPFAM" id="SSF56300">
    <property type="entry name" value="Metallo-dependent phosphatases"/>
    <property type="match status" value="1"/>
</dbReference>
<dbReference type="OrthoDB" id="9795838at2"/>
<comment type="caution">
    <text evidence="1">The sequence shown here is derived from an EMBL/GenBank/DDBJ whole genome shotgun (WGS) entry which is preliminary data.</text>
</comment>
<protein>
    <recommendedName>
        <fullName evidence="3">Calcineurin-like phosphoesterase domain-containing protein</fullName>
    </recommendedName>
</protein>
<dbReference type="InterPro" id="IPR026336">
    <property type="entry name" value="PdeM-like"/>
</dbReference>
<dbReference type="InterPro" id="IPR029052">
    <property type="entry name" value="Metallo-depent_PP-like"/>
</dbReference>
<reference evidence="1 2" key="1">
    <citation type="submission" date="2019-02" db="EMBL/GenBank/DDBJ databases">
        <title>Deep-cultivation of Planctomycetes and their phenomic and genomic characterization uncovers novel biology.</title>
        <authorList>
            <person name="Wiegand S."/>
            <person name="Jogler M."/>
            <person name="Boedeker C."/>
            <person name="Pinto D."/>
            <person name="Vollmers J."/>
            <person name="Rivas-Marin E."/>
            <person name="Kohn T."/>
            <person name="Peeters S.H."/>
            <person name="Heuer A."/>
            <person name="Rast P."/>
            <person name="Oberbeckmann S."/>
            <person name="Bunk B."/>
            <person name="Jeske O."/>
            <person name="Meyerdierks A."/>
            <person name="Storesund J.E."/>
            <person name="Kallscheuer N."/>
            <person name="Luecker S."/>
            <person name="Lage O.M."/>
            <person name="Pohl T."/>
            <person name="Merkel B.J."/>
            <person name="Hornburger P."/>
            <person name="Mueller R.-W."/>
            <person name="Bruemmer F."/>
            <person name="Labrenz M."/>
            <person name="Spormann A.M."/>
            <person name="Op Den Camp H."/>
            <person name="Overmann J."/>
            <person name="Amann R."/>
            <person name="Jetten M.S.M."/>
            <person name="Mascher T."/>
            <person name="Medema M.H."/>
            <person name="Devos D.P."/>
            <person name="Kaster A.-K."/>
            <person name="Ovreas L."/>
            <person name="Rohde M."/>
            <person name="Galperin M.Y."/>
            <person name="Jogler C."/>
        </authorList>
    </citation>
    <scope>NUCLEOTIDE SEQUENCE [LARGE SCALE GENOMIC DNA]</scope>
    <source>
        <strain evidence="1 2">V7</strain>
    </source>
</reference>
<gene>
    <name evidence="1" type="ORF">V7x_26570</name>
</gene>
<evidence type="ECO:0000313" key="2">
    <source>
        <dbReference type="Proteomes" id="UP000316476"/>
    </source>
</evidence>
<dbReference type="NCBIfam" id="TIGR04123">
    <property type="entry name" value="P_estr_lig_assc"/>
    <property type="match status" value="1"/>
</dbReference>
<dbReference type="InterPro" id="IPR024173">
    <property type="entry name" value="Pesterase_MJ0037-like"/>
</dbReference>
<evidence type="ECO:0008006" key="3">
    <source>
        <dbReference type="Google" id="ProtNLM"/>
    </source>
</evidence>
<accession>A0A5C6FZP7</accession>
<sequence length="238" mass="25917">MGWSERRGLGVVEIEGQAGSMDGGVATRVGGHDVILLADRGLFHIATSTLFVADLHLGKDSTFRRHGVPVPTGSTAGTLCRVEKMIHTTGARRLVLLGDLFHSRSSLSRDSLNAARPFFQRHRKLHPTLILGNHDRAVGILPADLSVKVVGPAMDASGLFCAHQPDEIPNEIDLGLCGHLHPCITVGDQNDRIRLRCFWRDGNRLVLPAVGDFTGGHRIRRRAGDQVWAVTEETVLPL</sequence>
<evidence type="ECO:0000313" key="1">
    <source>
        <dbReference type="EMBL" id="TWU67085.1"/>
    </source>
</evidence>
<dbReference type="Proteomes" id="UP000316476">
    <property type="component" value="Unassembled WGS sequence"/>
</dbReference>
<name>A0A5C6FZP7_9PLAN</name>
<proteinExistence type="predicted"/>
<dbReference type="PANTHER" id="PTHR39323:SF1">
    <property type="entry name" value="BLR1149 PROTEIN"/>
    <property type="match status" value="1"/>
</dbReference>
<dbReference type="AlphaFoldDB" id="A0A5C6FZP7"/>
<dbReference type="EMBL" id="SJPZ01000001">
    <property type="protein sequence ID" value="TWU67085.1"/>
    <property type="molecule type" value="Genomic_DNA"/>
</dbReference>
<dbReference type="Gene3D" id="3.60.21.10">
    <property type="match status" value="1"/>
</dbReference>
<organism evidence="1 2">
    <name type="scientific">Crateriforma conspicua</name>
    <dbReference type="NCBI Taxonomy" id="2527996"/>
    <lineage>
        <taxon>Bacteria</taxon>
        <taxon>Pseudomonadati</taxon>
        <taxon>Planctomycetota</taxon>
        <taxon>Planctomycetia</taxon>
        <taxon>Planctomycetales</taxon>
        <taxon>Planctomycetaceae</taxon>
        <taxon>Crateriforma</taxon>
    </lineage>
</organism>